<evidence type="ECO:0000313" key="2">
    <source>
        <dbReference type="Proteomes" id="UP001321473"/>
    </source>
</evidence>
<reference evidence="1 2" key="1">
    <citation type="journal article" date="2023" name="Arcadia Sci">
        <title>De novo assembly of a long-read Amblyomma americanum tick genome.</title>
        <authorList>
            <person name="Chou S."/>
            <person name="Poskanzer K.E."/>
            <person name="Rollins M."/>
            <person name="Thuy-Boun P.S."/>
        </authorList>
    </citation>
    <scope>NUCLEOTIDE SEQUENCE [LARGE SCALE GENOMIC DNA]</scope>
    <source>
        <strain evidence="1">F_SG_1</strain>
        <tissue evidence="1">Salivary glands</tissue>
    </source>
</reference>
<keyword evidence="2" id="KW-1185">Reference proteome</keyword>
<proteinExistence type="predicted"/>
<dbReference type="AlphaFoldDB" id="A0AAQ4D234"/>
<accession>A0AAQ4D234</accession>
<dbReference type="Proteomes" id="UP001321473">
    <property type="component" value="Unassembled WGS sequence"/>
</dbReference>
<comment type="caution">
    <text evidence="1">The sequence shown here is derived from an EMBL/GenBank/DDBJ whole genome shotgun (WGS) entry which is preliminary data.</text>
</comment>
<evidence type="ECO:0000313" key="1">
    <source>
        <dbReference type="EMBL" id="KAK8756524.1"/>
    </source>
</evidence>
<sequence>MVTALLAVVIHHSHRPLEDWGPKFLLPVSFRRTWCIQNSWLKLLCLINGPPFDLAPVPLLRRWERERPTVGETVDLLSPSFLPLN</sequence>
<organism evidence="1 2">
    <name type="scientific">Amblyomma americanum</name>
    <name type="common">Lone star tick</name>
    <dbReference type="NCBI Taxonomy" id="6943"/>
    <lineage>
        <taxon>Eukaryota</taxon>
        <taxon>Metazoa</taxon>
        <taxon>Ecdysozoa</taxon>
        <taxon>Arthropoda</taxon>
        <taxon>Chelicerata</taxon>
        <taxon>Arachnida</taxon>
        <taxon>Acari</taxon>
        <taxon>Parasitiformes</taxon>
        <taxon>Ixodida</taxon>
        <taxon>Ixodoidea</taxon>
        <taxon>Ixodidae</taxon>
        <taxon>Amblyomminae</taxon>
        <taxon>Amblyomma</taxon>
    </lineage>
</organism>
<name>A0AAQ4D234_AMBAM</name>
<dbReference type="EMBL" id="JARKHS020036179">
    <property type="protein sequence ID" value="KAK8756524.1"/>
    <property type="molecule type" value="Genomic_DNA"/>
</dbReference>
<protein>
    <submittedName>
        <fullName evidence="1">Uncharacterized protein</fullName>
    </submittedName>
</protein>
<gene>
    <name evidence="1" type="ORF">V5799_000774</name>
</gene>